<dbReference type="EC" id="3.5.-.-" evidence="2"/>
<evidence type="ECO:0000313" key="2">
    <source>
        <dbReference type="EMBL" id="MFC3764159.1"/>
    </source>
</evidence>
<evidence type="ECO:0000256" key="1">
    <source>
        <dbReference type="ARBA" id="ARBA00010552"/>
    </source>
</evidence>
<dbReference type="Pfam" id="PF01042">
    <property type="entry name" value="Ribonuc_L-PSP"/>
    <property type="match status" value="1"/>
</dbReference>
<comment type="similarity">
    <text evidence="1">Belongs to the RutC family.</text>
</comment>
<sequence>MPIVDRHLSVPGVAPGLRYAHAVTTTGQLAFVSGQVALSEDGALVGDGDVRAQTERALRNLGNVLTALGATWSDVVRFNWYLLDVSRIQDVRDARDAVLGDAPTPASTLIQVAGLFRPGFLVEVDAVVALPD</sequence>
<dbReference type="Gene3D" id="3.30.1330.40">
    <property type="entry name" value="RutC-like"/>
    <property type="match status" value="1"/>
</dbReference>
<dbReference type="PANTHER" id="PTHR11803">
    <property type="entry name" value="2-IMINOBUTANOATE/2-IMINOPROPANOATE DEAMINASE RIDA"/>
    <property type="match status" value="1"/>
</dbReference>
<proteinExistence type="inferred from homology"/>
<organism evidence="2 3">
    <name type="scientific">Tenggerimyces flavus</name>
    <dbReference type="NCBI Taxonomy" id="1708749"/>
    <lineage>
        <taxon>Bacteria</taxon>
        <taxon>Bacillati</taxon>
        <taxon>Actinomycetota</taxon>
        <taxon>Actinomycetes</taxon>
        <taxon>Propionibacteriales</taxon>
        <taxon>Nocardioidaceae</taxon>
        <taxon>Tenggerimyces</taxon>
    </lineage>
</organism>
<dbReference type="RefSeq" id="WP_205114832.1">
    <property type="nucleotide sequence ID" value="NZ_JAFBCM010000001.1"/>
</dbReference>
<name>A0ABV7YIH8_9ACTN</name>
<dbReference type="GO" id="GO:0016787">
    <property type="term" value="F:hydrolase activity"/>
    <property type="evidence" value="ECO:0007669"/>
    <property type="project" value="UniProtKB-KW"/>
</dbReference>
<keyword evidence="2" id="KW-0378">Hydrolase</keyword>
<dbReference type="EMBL" id="JBHRZH010000023">
    <property type="protein sequence ID" value="MFC3764159.1"/>
    <property type="molecule type" value="Genomic_DNA"/>
</dbReference>
<keyword evidence="3" id="KW-1185">Reference proteome</keyword>
<dbReference type="InterPro" id="IPR035959">
    <property type="entry name" value="RutC-like_sf"/>
</dbReference>
<comment type="caution">
    <text evidence="2">The sequence shown here is derived from an EMBL/GenBank/DDBJ whole genome shotgun (WGS) entry which is preliminary data.</text>
</comment>
<accession>A0ABV7YIH8</accession>
<dbReference type="PANTHER" id="PTHR11803:SF58">
    <property type="entry name" value="PROTEIN HMF1-RELATED"/>
    <property type="match status" value="1"/>
</dbReference>
<gene>
    <name evidence="2" type="ORF">ACFOUW_25215</name>
</gene>
<protein>
    <submittedName>
        <fullName evidence="2">RidA family protein</fullName>
        <ecNumber evidence="2">3.5.-.-</ecNumber>
    </submittedName>
</protein>
<dbReference type="SUPFAM" id="SSF55298">
    <property type="entry name" value="YjgF-like"/>
    <property type="match status" value="1"/>
</dbReference>
<reference evidence="3" key="1">
    <citation type="journal article" date="2019" name="Int. J. Syst. Evol. Microbiol.">
        <title>The Global Catalogue of Microorganisms (GCM) 10K type strain sequencing project: providing services to taxonomists for standard genome sequencing and annotation.</title>
        <authorList>
            <consortium name="The Broad Institute Genomics Platform"/>
            <consortium name="The Broad Institute Genome Sequencing Center for Infectious Disease"/>
            <person name="Wu L."/>
            <person name="Ma J."/>
        </authorList>
    </citation>
    <scope>NUCLEOTIDE SEQUENCE [LARGE SCALE GENOMIC DNA]</scope>
    <source>
        <strain evidence="3">CGMCC 4.7241</strain>
    </source>
</reference>
<evidence type="ECO:0000313" key="3">
    <source>
        <dbReference type="Proteomes" id="UP001595699"/>
    </source>
</evidence>
<dbReference type="InterPro" id="IPR006175">
    <property type="entry name" value="YjgF/YER057c/UK114"/>
</dbReference>
<dbReference type="Proteomes" id="UP001595699">
    <property type="component" value="Unassembled WGS sequence"/>
</dbReference>
<dbReference type="CDD" id="cd00448">
    <property type="entry name" value="YjgF_YER057c_UK114_family"/>
    <property type="match status" value="1"/>
</dbReference>